<organism evidence="1">
    <name type="scientific">marine sediment metagenome</name>
    <dbReference type="NCBI Taxonomy" id="412755"/>
    <lineage>
        <taxon>unclassified sequences</taxon>
        <taxon>metagenomes</taxon>
        <taxon>ecological metagenomes</taxon>
    </lineage>
</organism>
<sequence length="64" mass="7277">MKDTNILAIDLAKNVFQVCKRDPKGKILFNRELSRAKLKELLAKQPRSVVAMEACGSAQYWARL</sequence>
<dbReference type="AlphaFoldDB" id="A0A0F9BJ21"/>
<protein>
    <submittedName>
        <fullName evidence="1">Uncharacterized protein</fullName>
    </submittedName>
</protein>
<feature type="non-terminal residue" evidence="1">
    <location>
        <position position="64"/>
    </location>
</feature>
<evidence type="ECO:0000313" key="1">
    <source>
        <dbReference type="EMBL" id="KKK84386.1"/>
    </source>
</evidence>
<comment type="caution">
    <text evidence="1">The sequence shown here is derived from an EMBL/GenBank/DDBJ whole genome shotgun (WGS) entry which is preliminary data.</text>
</comment>
<name>A0A0F9BJ21_9ZZZZ</name>
<reference evidence="1" key="1">
    <citation type="journal article" date="2015" name="Nature">
        <title>Complex archaea that bridge the gap between prokaryotes and eukaryotes.</title>
        <authorList>
            <person name="Spang A."/>
            <person name="Saw J.H."/>
            <person name="Jorgensen S.L."/>
            <person name="Zaremba-Niedzwiedzka K."/>
            <person name="Martijn J."/>
            <person name="Lind A.E."/>
            <person name="van Eijk R."/>
            <person name="Schleper C."/>
            <person name="Guy L."/>
            <person name="Ettema T.J."/>
        </authorList>
    </citation>
    <scope>NUCLEOTIDE SEQUENCE</scope>
</reference>
<dbReference type="EMBL" id="LAZR01051804">
    <property type="protein sequence ID" value="KKK84386.1"/>
    <property type="molecule type" value="Genomic_DNA"/>
</dbReference>
<proteinExistence type="predicted"/>
<accession>A0A0F9BJ21</accession>
<gene>
    <name evidence="1" type="ORF">LCGC14_2783870</name>
</gene>